<evidence type="ECO:0000313" key="14">
    <source>
        <dbReference type="EMBL" id="QTH62990.1"/>
    </source>
</evidence>
<feature type="transmembrane region" description="Helical" evidence="12">
    <location>
        <begin position="150"/>
        <end position="169"/>
    </location>
</feature>
<name>A0A975D9C1_9GAMM</name>
<dbReference type="GO" id="GO:0005886">
    <property type="term" value="C:plasma membrane"/>
    <property type="evidence" value="ECO:0007669"/>
    <property type="project" value="UniProtKB-SubCell"/>
</dbReference>
<dbReference type="Gene3D" id="1.10.357.140">
    <property type="entry name" value="UbiA prenyltransferase"/>
    <property type="match status" value="1"/>
</dbReference>
<accession>A0A975D9C1</accession>
<keyword evidence="7 12" id="KW-0831">Ubiquinone biosynthesis</keyword>
<evidence type="ECO:0000256" key="12">
    <source>
        <dbReference type="HAMAP-Rule" id="MF_01635"/>
    </source>
</evidence>
<dbReference type="RefSeq" id="WP_208830749.1">
    <property type="nucleotide sequence ID" value="NZ_CP072110.1"/>
</dbReference>
<dbReference type="CDD" id="cd13959">
    <property type="entry name" value="PT_UbiA_COQ2"/>
    <property type="match status" value="1"/>
</dbReference>
<evidence type="ECO:0000256" key="2">
    <source>
        <dbReference type="ARBA" id="ARBA00004141"/>
    </source>
</evidence>
<comment type="catalytic activity">
    <reaction evidence="12">
        <text>all-trans-octaprenyl diphosphate + 4-hydroxybenzoate = 4-hydroxy-3-(all-trans-octaprenyl)benzoate + diphosphate</text>
        <dbReference type="Rhea" id="RHEA:27782"/>
        <dbReference type="ChEBI" id="CHEBI:1617"/>
        <dbReference type="ChEBI" id="CHEBI:17879"/>
        <dbReference type="ChEBI" id="CHEBI:33019"/>
        <dbReference type="ChEBI" id="CHEBI:57711"/>
        <dbReference type="EC" id="2.5.1.39"/>
    </reaction>
</comment>
<keyword evidence="15" id="KW-1185">Reference proteome</keyword>
<feature type="transmembrane region" description="Helical" evidence="12">
    <location>
        <begin position="52"/>
        <end position="76"/>
    </location>
</feature>
<organism evidence="14 15">
    <name type="scientific">Psychrosphaera ytuae</name>
    <dbReference type="NCBI Taxonomy" id="2820710"/>
    <lineage>
        <taxon>Bacteria</taxon>
        <taxon>Pseudomonadati</taxon>
        <taxon>Pseudomonadota</taxon>
        <taxon>Gammaproteobacteria</taxon>
        <taxon>Alteromonadales</taxon>
        <taxon>Pseudoalteromonadaceae</taxon>
        <taxon>Psychrosphaera</taxon>
    </lineage>
</organism>
<dbReference type="InterPro" id="IPR000537">
    <property type="entry name" value="UbiA_prenyltransferase"/>
</dbReference>
<evidence type="ECO:0000256" key="5">
    <source>
        <dbReference type="ARBA" id="ARBA00022519"/>
    </source>
</evidence>
<keyword evidence="8 12" id="KW-0812">Transmembrane</keyword>
<dbReference type="NCBIfam" id="TIGR01474">
    <property type="entry name" value="ubiA_proteo"/>
    <property type="match status" value="1"/>
</dbReference>
<feature type="transmembrane region" description="Helical" evidence="12">
    <location>
        <begin position="241"/>
        <end position="258"/>
    </location>
</feature>
<dbReference type="FunFam" id="1.10.357.140:FF:000002">
    <property type="entry name" value="4-hydroxybenzoate octaprenyltransferase"/>
    <property type="match status" value="1"/>
</dbReference>
<dbReference type="PROSITE" id="PS00943">
    <property type="entry name" value="UBIA"/>
    <property type="match status" value="1"/>
</dbReference>
<evidence type="ECO:0000256" key="3">
    <source>
        <dbReference type="ARBA" id="ARBA00005985"/>
    </source>
</evidence>
<comment type="pathway">
    <text evidence="12">Cofactor biosynthesis; ubiquinone biosynthesis.</text>
</comment>
<keyword evidence="5 12" id="KW-0997">Cell inner membrane</keyword>
<reference evidence="14" key="1">
    <citation type="submission" date="2021-03" db="EMBL/GenBank/DDBJ databases">
        <title>Description of Psychrosphaera ytuae sp. nov. isolated from deep sea sediment of South China Sea.</title>
        <authorList>
            <person name="Zhang J."/>
            <person name="Xu X.-D."/>
        </authorList>
    </citation>
    <scope>NUCLEOTIDE SEQUENCE</scope>
    <source>
        <strain evidence="14">MTZ26</strain>
    </source>
</reference>
<dbReference type="Proteomes" id="UP000682739">
    <property type="component" value="Chromosome"/>
</dbReference>
<proteinExistence type="inferred from homology"/>
<evidence type="ECO:0000256" key="1">
    <source>
        <dbReference type="ARBA" id="ARBA00001946"/>
    </source>
</evidence>
<evidence type="ECO:0000256" key="7">
    <source>
        <dbReference type="ARBA" id="ARBA00022688"/>
    </source>
</evidence>
<sequence>MTSNKNTSWQLSFTNYRAYHQLMRMDKPIGIYLLLWPTLWALWMASYGVPHWHYLVVFCLGVVIMRAAGCVINDYADRDFDGHVARTEQRPIPAGRASAKEALQLFIVLILLAFGLVLTLDLNVIILSIGGLLLATCYPFMKRYTHFPQVVLGAAFSWAIPMAFMAVQADLPLEMWLLYFANLSWTVAYDTLYAMVDREDDLKIGVKSTAIAFGKNDLLMVAILQMFTLYLFWQLILLLNWQMPMMIAIALAFLLFCKQWWQCRNREPQACFKAFLDNHYVGMVLFFGLVIEYW</sequence>
<dbReference type="PANTHER" id="PTHR11048:SF28">
    <property type="entry name" value="4-HYDROXYBENZOATE POLYPRENYLTRANSFERASE, MITOCHONDRIAL"/>
    <property type="match status" value="1"/>
</dbReference>
<evidence type="ECO:0000256" key="8">
    <source>
        <dbReference type="ARBA" id="ARBA00022692"/>
    </source>
</evidence>
<dbReference type="InterPro" id="IPR044878">
    <property type="entry name" value="UbiA_sf"/>
</dbReference>
<protein>
    <recommendedName>
        <fullName evidence="12 13">4-hydroxybenzoate octaprenyltransferase</fullName>
        <ecNumber evidence="12 13">2.5.1.39</ecNumber>
    </recommendedName>
    <alternativeName>
        <fullName evidence="12">4-HB polyprenyltransferase</fullName>
    </alternativeName>
</protein>
<comment type="function">
    <text evidence="12">Catalyzes the prenylation of para-hydroxybenzoate (PHB) with an all-trans polyprenyl group. Mediates the second step in the final reaction sequence of ubiquinone-8 (UQ-8) biosynthesis, which is the condensation of the polyisoprenoid side chain with PHB, generating the first membrane-bound Q intermediate 3-octaprenyl-4-hydroxybenzoate.</text>
</comment>
<gene>
    <name evidence="12 14" type="primary">ubiA</name>
    <name evidence="14" type="ORF">J1N51_09505</name>
</gene>
<dbReference type="EC" id="2.5.1.39" evidence="12 13"/>
<evidence type="ECO:0000256" key="4">
    <source>
        <dbReference type="ARBA" id="ARBA00022475"/>
    </source>
</evidence>
<dbReference type="InterPro" id="IPR030470">
    <property type="entry name" value="UbiA_prenylTrfase_CS"/>
</dbReference>
<keyword evidence="11 12" id="KW-0472">Membrane</keyword>
<evidence type="ECO:0000256" key="10">
    <source>
        <dbReference type="ARBA" id="ARBA00022989"/>
    </source>
</evidence>
<keyword evidence="6 12" id="KW-0808">Transferase</keyword>
<dbReference type="KEGG" id="psym:J1N51_09505"/>
<dbReference type="Pfam" id="PF01040">
    <property type="entry name" value="UbiA"/>
    <property type="match status" value="1"/>
</dbReference>
<dbReference type="PANTHER" id="PTHR11048">
    <property type="entry name" value="PRENYLTRANSFERASES"/>
    <property type="match status" value="1"/>
</dbReference>
<keyword evidence="9 12" id="KW-0460">Magnesium</keyword>
<comment type="subcellular location">
    <subcellularLocation>
        <location evidence="12">Cell inner membrane</location>
        <topology evidence="12">Multi-pass membrane protein</topology>
    </subcellularLocation>
    <subcellularLocation>
        <location evidence="2">Membrane</location>
        <topology evidence="2">Multi-pass membrane protein</topology>
    </subcellularLocation>
</comment>
<feature type="transmembrane region" description="Helical" evidence="12">
    <location>
        <begin position="97"/>
        <end position="118"/>
    </location>
</feature>
<dbReference type="InterPro" id="IPR039653">
    <property type="entry name" value="Prenyltransferase"/>
</dbReference>
<evidence type="ECO:0000256" key="9">
    <source>
        <dbReference type="ARBA" id="ARBA00022842"/>
    </source>
</evidence>
<dbReference type="GO" id="GO:0006744">
    <property type="term" value="P:ubiquinone biosynthetic process"/>
    <property type="evidence" value="ECO:0007669"/>
    <property type="project" value="UniProtKB-UniRule"/>
</dbReference>
<keyword evidence="4 12" id="KW-1003">Cell membrane</keyword>
<dbReference type="GO" id="GO:0008412">
    <property type="term" value="F:4-hydroxybenzoate polyprenyltransferase activity"/>
    <property type="evidence" value="ECO:0007669"/>
    <property type="project" value="UniProtKB-UniRule"/>
</dbReference>
<evidence type="ECO:0000313" key="15">
    <source>
        <dbReference type="Proteomes" id="UP000682739"/>
    </source>
</evidence>
<dbReference type="FunFam" id="1.20.120.1780:FF:000001">
    <property type="entry name" value="4-hydroxybenzoate octaprenyltransferase"/>
    <property type="match status" value="1"/>
</dbReference>
<dbReference type="AlphaFoldDB" id="A0A975D9C1"/>
<comment type="cofactor">
    <cofactor evidence="1 12">
        <name>Mg(2+)</name>
        <dbReference type="ChEBI" id="CHEBI:18420"/>
    </cofactor>
</comment>
<dbReference type="Gene3D" id="1.20.120.1780">
    <property type="entry name" value="UbiA prenyltransferase"/>
    <property type="match status" value="1"/>
</dbReference>
<dbReference type="InterPro" id="IPR006370">
    <property type="entry name" value="HB_polyprenyltransferase-like"/>
</dbReference>
<evidence type="ECO:0000256" key="13">
    <source>
        <dbReference type="NCBIfam" id="TIGR01474"/>
    </source>
</evidence>
<dbReference type="HAMAP" id="MF_01635">
    <property type="entry name" value="UbiA"/>
    <property type="match status" value="1"/>
</dbReference>
<feature type="transmembrane region" description="Helical" evidence="12">
    <location>
        <begin position="175"/>
        <end position="196"/>
    </location>
</feature>
<comment type="similarity">
    <text evidence="3 12">Belongs to the UbiA prenyltransferase family.</text>
</comment>
<feature type="transmembrane region" description="Helical" evidence="12">
    <location>
        <begin position="29"/>
        <end position="46"/>
    </location>
</feature>
<dbReference type="EMBL" id="CP072110">
    <property type="protein sequence ID" value="QTH62990.1"/>
    <property type="molecule type" value="Genomic_DNA"/>
</dbReference>
<evidence type="ECO:0000256" key="11">
    <source>
        <dbReference type="ARBA" id="ARBA00023136"/>
    </source>
</evidence>
<evidence type="ECO:0000256" key="6">
    <source>
        <dbReference type="ARBA" id="ARBA00022679"/>
    </source>
</evidence>
<keyword evidence="10 12" id="KW-1133">Transmembrane helix</keyword>